<dbReference type="OrthoDB" id="2665969at2"/>
<evidence type="ECO:0000313" key="2">
    <source>
        <dbReference type="Proteomes" id="UP000007177"/>
    </source>
</evidence>
<accession>H6LDG4</accession>
<organism evidence="1 2">
    <name type="scientific">Acetobacterium woodii (strain ATCC 29683 / DSM 1030 / JCM 2381 / KCTC 1655 / WB1)</name>
    <dbReference type="NCBI Taxonomy" id="931626"/>
    <lineage>
        <taxon>Bacteria</taxon>
        <taxon>Bacillati</taxon>
        <taxon>Bacillota</taxon>
        <taxon>Clostridia</taxon>
        <taxon>Eubacteriales</taxon>
        <taxon>Eubacteriaceae</taxon>
        <taxon>Acetobacterium</taxon>
    </lineage>
</organism>
<dbReference type="InterPro" id="IPR027417">
    <property type="entry name" value="P-loop_NTPase"/>
</dbReference>
<dbReference type="EMBL" id="CP002987">
    <property type="protein sequence ID" value="AFA47936.1"/>
    <property type="molecule type" value="Genomic_DNA"/>
</dbReference>
<keyword evidence="2" id="KW-1185">Reference proteome</keyword>
<gene>
    <name evidence="1" type="ordered locus">Awo_c11520</name>
</gene>
<dbReference type="HOGENOM" id="CLU_069561_0_0_9"/>
<sequence length="349" mass="40687">MLLYITGAEHSSVFDFLTERKGMPIKKFIGEYNLATFVSNDLSNFDSYKYLAVDIDCLQDMPENLFEAIESINDWFEFKLIFYAREIDAELREELIKREVYNLIVSANQEEVEELILKAVSPGGIPYQNYLDEYVSEEVVVEQAPILSEAILEAENNIEFKREEGNEKLILVAGSEHRVGTTSVAIQLANFLANQKKMVAYMEFNEHKHLKQIIDAYRMKKEEVENSVWYQLKGVDYFYPDGILMQKYDYLIFDLGVMNEDDLDKLDQADYRILCGASKCFERSALNKWMRLLSENKIDDYHLLLSFVSKEEQETIKKLYPKAACLQHSPNLMGWQENLELFKEILLNA</sequence>
<name>H6LDG4_ACEWD</name>
<dbReference type="Gene3D" id="3.40.50.300">
    <property type="entry name" value="P-loop containing nucleotide triphosphate hydrolases"/>
    <property type="match status" value="1"/>
</dbReference>
<dbReference type="eggNOG" id="ENOG502ZBVT">
    <property type="taxonomic scope" value="Bacteria"/>
</dbReference>
<dbReference type="KEGG" id="awo:Awo_c11520"/>
<proteinExistence type="predicted"/>
<reference evidence="2" key="1">
    <citation type="submission" date="2011-07" db="EMBL/GenBank/DDBJ databases">
        <title>Complete genome sequence of Acetobacterium woodii.</title>
        <authorList>
            <person name="Poehlein A."/>
            <person name="Schmidt S."/>
            <person name="Kaster A.-K."/>
            <person name="Goenrich M."/>
            <person name="Vollmers J."/>
            <person name="Thuermer A."/>
            <person name="Gottschalk G."/>
            <person name="Thauer R.K."/>
            <person name="Daniel R."/>
            <person name="Mueller V."/>
        </authorList>
    </citation>
    <scope>NUCLEOTIDE SEQUENCE [LARGE SCALE GENOMIC DNA]</scope>
    <source>
        <strain evidence="2">ATCC 29683 / DSM 1030 / JCM 2381 / KCTC 1655 / WB1</strain>
    </source>
</reference>
<reference evidence="1 2" key="2">
    <citation type="journal article" date="2012" name="PLoS ONE">
        <title>An ancient pathway combining carbon dioxide fixation with the generation and utilization of a sodium ion gradient for ATP synthesis.</title>
        <authorList>
            <person name="Poehlein A."/>
            <person name="Schmidt S."/>
            <person name="Kaster A.K."/>
            <person name="Goenrich M."/>
            <person name="Vollmers J."/>
            <person name="Thurmer A."/>
            <person name="Bertsch J."/>
            <person name="Schuchmann K."/>
            <person name="Voigt B."/>
            <person name="Hecker M."/>
            <person name="Daniel R."/>
            <person name="Thauer R.K."/>
            <person name="Gottschalk G."/>
            <person name="Muller V."/>
        </authorList>
    </citation>
    <scope>NUCLEOTIDE SEQUENCE [LARGE SCALE GENOMIC DNA]</scope>
    <source>
        <strain evidence="2">ATCC 29683 / DSM 1030 / JCM 2381 / KCTC 1655 / WB1</strain>
    </source>
</reference>
<dbReference type="STRING" id="931626.Awo_c11520"/>
<evidence type="ECO:0000313" key="1">
    <source>
        <dbReference type="EMBL" id="AFA47936.1"/>
    </source>
</evidence>
<dbReference type="RefSeq" id="WP_014355539.1">
    <property type="nucleotide sequence ID" value="NC_016894.1"/>
</dbReference>
<dbReference type="AlphaFoldDB" id="H6LDG4"/>
<protein>
    <submittedName>
        <fullName evidence="1">Uncharacterized protein</fullName>
    </submittedName>
</protein>
<dbReference type="Proteomes" id="UP000007177">
    <property type="component" value="Chromosome"/>
</dbReference>